<name>A0A381TLJ2_9ZZZZ</name>
<dbReference type="Pfam" id="PF00801">
    <property type="entry name" value="PKD"/>
    <property type="match status" value="1"/>
</dbReference>
<proteinExistence type="predicted"/>
<dbReference type="EMBL" id="UINC01004802">
    <property type="protein sequence ID" value="SVA16956.1"/>
    <property type="molecule type" value="Genomic_DNA"/>
</dbReference>
<dbReference type="Pfam" id="PF00400">
    <property type="entry name" value="WD40"/>
    <property type="match status" value="2"/>
</dbReference>
<dbReference type="PANTHER" id="PTHR19879">
    <property type="entry name" value="TRANSCRIPTION INITIATION FACTOR TFIID"/>
    <property type="match status" value="1"/>
</dbReference>
<evidence type="ECO:0000259" key="1">
    <source>
        <dbReference type="PROSITE" id="PS50093"/>
    </source>
</evidence>
<reference evidence="2" key="1">
    <citation type="submission" date="2018-05" db="EMBL/GenBank/DDBJ databases">
        <authorList>
            <person name="Lanie J.A."/>
            <person name="Ng W.-L."/>
            <person name="Kazmierczak K.M."/>
            <person name="Andrzejewski T.M."/>
            <person name="Davidsen T.M."/>
            <person name="Wayne K.J."/>
            <person name="Tettelin H."/>
            <person name="Glass J.I."/>
            <person name="Rusch D."/>
            <person name="Podicherti R."/>
            <person name="Tsui H.-C.T."/>
            <person name="Winkler M.E."/>
        </authorList>
    </citation>
    <scope>NUCLEOTIDE SEQUENCE</scope>
</reference>
<dbReference type="SUPFAM" id="SSF82171">
    <property type="entry name" value="DPP6 N-terminal domain-like"/>
    <property type="match status" value="1"/>
</dbReference>
<dbReference type="Gene3D" id="2.130.10.10">
    <property type="entry name" value="YVTN repeat-like/Quinoprotein amine dehydrogenase"/>
    <property type="match status" value="3"/>
</dbReference>
<dbReference type="SUPFAM" id="SSF49299">
    <property type="entry name" value="PKD domain"/>
    <property type="match status" value="2"/>
</dbReference>
<sequence>MHLQSFLLFAGFALALMMAGEVEANDPEFSYTTGGKVRAVAISANGEYIAAGSDDDKIYLFDIDSSTPLWDYATGDDVRSIAISSNGEYIAVGSNDYKVYLFDKDSSTPLQSYSTGHDVVSVAISADGKYIAAGSVDNKVYLFDKDSSTPLWSYNTGNWVWSVTISMDGEYIGAGSHRNVYLFDKDSSTPLWEYTTGSEVDSIAVSADGEYIVAGSADAKIRLFDKDNSAPLWSYETGGAVRSVAISADGKYISAGSSDEKVYLFDKDDSTPLWNYNTGTVYSVATSVDGEYIVAGCGWPSEVYLFDKDSNTPLWSYETGGAVRSVAISADGEHIAGGSEDNNVYMFDKNMPPTAHIYAITPSSPRFDEQIYFSGSGSDSDGEVTAYEWKSSIDGGLSEEGNFSITGLDAGTHTISFRVQDNNGAWSEWDTAVLIVDSNMQPIARIDSITPSPTRFLNKNVTFSGIGLDSDGTIATYEWKSSRDGFLSNDQNFTTTGFSIGNHTISFRVQDNNGAWSGWDVSELISLPNAPPVGTIDSIEPSQAAKGSTVFFDGTGSDDNGTIAAYLWESSIDGVLSTEEDFSISTLTLGYHIITFLVQDNNGVWSDSRDENRSGPGVSLWIYAVPVPFAGNDTTVKLGDTVLFSGQVTDEDGTIVKYGWDFDNNGVYDWSSSENSQTTHIYDKEGTYTAVLRATDNDGFTATTSRIITVTKAGSAGGGDDDGGLPAPSLAASIAAMAVIALRRRH</sequence>
<protein>
    <recommendedName>
        <fullName evidence="1">PKD domain-containing protein</fullName>
    </recommendedName>
</protein>
<dbReference type="CDD" id="cd00146">
    <property type="entry name" value="PKD"/>
    <property type="match status" value="1"/>
</dbReference>
<dbReference type="InterPro" id="IPR015943">
    <property type="entry name" value="WD40/YVTN_repeat-like_dom_sf"/>
</dbReference>
<gene>
    <name evidence="2" type="ORF">METZ01_LOCUS69810</name>
</gene>
<dbReference type="Gene3D" id="2.60.40.10">
    <property type="entry name" value="Immunoglobulins"/>
    <property type="match status" value="4"/>
</dbReference>
<dbReference type="SMART" id="SM00320">
    <property type="entry name" value="WD40"/>
    <property type="match status" value="8"/>
</dbReference>
<evidence type="ECO:0000313" key="2">
    <source>
        <dbReference type="EMBL" id="SVA16956.1"/>
    </source>
</evidence>
<dbReference type="InterPro" id="IPR022409">
    <property type="entry name" value="PKD/Chitinase_dom"/>
</dbReference>
<dbReference type="InterPro" id="IPR000601">
    <property type="entry name" value="PKD_dom"/>
</dbReference>
<dbReference type="InterPro" id="IPR035986">
    <property type="entry name" value="PKD_dom_sf"/>
</dbReference>
<organism evidence="2">
    <name type="scientific">marine metagenome</name>
    <dbReference type="NCBI Taxonomy" id="408172"/>
    <lineage>
        <taxon>unclassified sequences</taxon>
        <taxon>metagenomes</taxon>
        <taxon>ecological metagenomes</taxon>
    </lineage>
</organism>
<accession>A0A381TLJ2</accession>
<dbReference type="InterPro" id="IPR002372">
    <property type="entry name" value="PQQ_rpt_dom"/>
</dbReference>
<dbReference type="InterPro" id="IPR001680">
    <property type="entry name" value="WD40_rpt"/>
</dbReference>
<dbReference type="PANTHER" id="PTHR19879:SF9">
    <property type="entry name" value="TRANSCRIPTION INITIATION FACTOR TFIID SUBUNIT 5"/>
    <property type="match status" value="1"/>
</dbReference>
<dbReference type="Pfam" id="PF13360">
    <property type="entry name" value="PQQ_2"/>
    <property type="match status" value="1"/>
</dbReference>
<dbReference type="InterPro" id="IPR011047">
    <property type="entry name" value="Quinoprotein_ADH-like_sf"/>
</dbReference>
<dbReference type="AlphaFoldDB" id="A0A381TLJ2"/>
<dbReference type="PROSITE" id="PS50093">
    <property type="entry name" value="PKD"/>
    <property type="match status" value="1"/>
</dbReference>
<dbReference type="SMART" id="SM00089">
    <property type="entry name" value="PKD"/>
    <property type="match status" value="3"/>
</dbReference>
<feature type="domain" description="PKD" evidence="1">
    <location>
        <begin position="625"/>
        <end position="715"/>
    </location>
</feature>
<dbReference type="SUPFAM" id="SSF50998">
    <property type="entry name" value="Quinoprotein alcohol dehydrogenase-like"/>
    <property type="match status" value="1"/>
</dbReference>
<dbReference type="InterPro" id="IPR013783">
    <property type="entry name" value="Ig-like_fold"/>
</dbReference>